<dbReference type="PANTHER" id="PTHR35488:SF2">
    <property type="entry name" value="OS05G0358900 PROTEIN"/>
    <property type="match status" value="1"/>
</dbReference>
<evidence type="ECO:0000313" key="1">
    <source>
        <dbReference type="EMBL" id="KAL2464203.1"/>
    </source>
</evidence>
<dbReference type="Proteomes" id="UP001604277">
    <property type="component" value="Unassembled WGS sequence"/>
</dbReference>
<protein>
    <submittedName>
        <fullName evidence="1">Uncharacterized protein</fullName>
    </submittedName>
</protein>
<organism evidence="1 2">
    <name type="scientific">Forsythia ovata</name>
    <dbReference type="NCBI Taxonomy" id="205694"/>
    <lineage>
        <taxon>Eukaryota</taxon>
        <taxon>Viridiplantae</taxon>
        <taxon>Streptophyta</taxon>
        <taxon>Embryophyta</taxon>
        <taxon>Tracheophyta</taxon>
        <taxon>Spermatophyta</taxon>
        <taxon>Magnoliopsida</taxon>
        <taxon>eudicotyledons</taxon>
        <taxon>Gunneridae</taxon>
        <taxon>Pentapetalae</taxon>
        <taxon>asterids</taxon>
        <taxon>lamiids</taxon>
        <taxon>Lamiales</taxon>
        <taxon>Oleaceae</taxon>
        <taxon>Forsythieae</taxon>
        <taxon>Forsythia</taxon>
    </lineage>
</organism>
<accession>A0ABD1PJX9</accession>
<gene>
    <name evidence="1" type="ORF">Fot_52159</name>
</gene>
<dbReference type="PANTHER" id="PTHR35488">
    <property type="entry name" value="OS05G0358900 PROTEIN-RELATED"/>
    <property type="match status" value="1"/>
</dbReference>
<dbReference type="AlphaFoldDB" id="A0ABD1PJX9"/>
<sequence>MSMKPSIFHIPEPQHFGDYGFDPQISYFQVLEEGKEQKRVNSKIKNKIKRWWRKNALIIFKWFPQANKYNTITSEYNSFNELDHQVHHVHHRAGSITPYRTTSRPSFVPLASTSTPDEVENPYISLRELNMDQQNGVSTTAMPIHLVT</sequence>
<name>A0ABD1PJX9_9LAMI</name>
<proteinExistence type="predicted"/>
<comment type="caution">
    <text evidence="1">The sequence shown here is derived from an EMBL/GenBank/DDBJ whole genome shotgun (WGS) entry which is preliminary data.</text>
</comment>
<evidence type="ECO:0000313" key="2">
    <source>
        <dbReference type="Proteomes" id="UP001604277"/>
    </source>
</evidence>
<keyword evidence="2" id="KW-1185">Reference proteome</keyword>
<dbReference type="EMBL" id="JBFOLJ010000018">
    <property type="protein sequence ID" value="KAL2464203.1"/>
    <property type="molecule type" value="Genomic_DNA"/>
</dbReference>
<reference evidence="2" key="1">
    <citation type="submission" date="2024-07" db="EMBL/GenBank/DDBJ databases">
        <title>Two chromosome-level genome assemblies of Korean endemic species Abeliophyllum distichum and Forsythia ovata (Oleaceae).</title>
        <authorList>
            <person name="Jang H."/>
        </authorList>
    </citation>
    <scope>NUCLEOTIDE SEQUENCE [LARGE SCALE GENOMIC DNA]</scope>
</reference>